<dbReference type="AlphaFoldDB" id="A0A4Q0P3M4"/>
<evidence type="ECO:0000313" key="1">
    <source>
        <dbReference type="EMBL" id="RXG20915.1"/>
    </source>
</evidence>
<dbReference type="EMBL" id="QOVK01000009">
    <property type="protein sequence ID" value="RXG20915.1"/>
    <property type="molecule type" value="Genomic_DNA"/>
</dbReference>
<dbReference type="RefSeq" id="WP_205875140.1">
    <property type="nucleotide sequence ID" value="NZ_JBHUOO010000007.1"/>
</dbReference>
<keyword evidence="2" id="KW-1185">Reference proteome</keyword>
<evidence type="ECO:0008006" key="3">
    <source>
        <dbReference type="Google" id="ProtNLM"/>
    </source>
</evidence>
<proteinExistence type="predicted"/>
<evidence type="ECO:0000313" key="2">
    <source>
        <dbReference type="Proteomes" id="UP000289859"/>
    </source>
</evidence>
<name>A0A4Q0P3M4_9FLAO</name>
<organism evidence="1 2">
    <name type="scientific">Leeuwenhoekiella polynyae</name>
    <dbReference type="NCBI Taxonomy" id="1550906"/>
    <lineage>
        <taxon>Bacteria</taxon>
        <taxon>Pseudomonadati</taxon>
        <taxon>Bacteroidota</taxon>
        <taxon>Flavobacteriia</taxon>
        <taxon>Flavobacteriales</taxon>
        <taxon>Flavobacteriaceae</taxon>
        <taxon>Leeuwenhoekiella</taxon>
    </lineage>
</organism>
<dbReference type="Proteomes" id="UP000289859">
    <property type="component" value="Unassembled WGS sequence"/>
</dbReference>
<reference evidence="1 2" key="1">
    <citation type="submission" date="2018-07" db="EMBL/GenBank/DDBJ databases">
        <title>Leeuwenhoekiella genomics.</title>
        <authorList>
            <person name="Tahon G."/>
            <person name="Willems A."/>
        </authorList>
    </citation>
    <scope>NUCLEOTIDE SEQUENCE [LARGE SCALE GENOMIC DNA]</scope>
    <source>
        <strain evidence="1 2">LMG 29608</strain>
    </source>
</reference>
<gene>
    <name evidence="1" type="ORF">DSM02_2286</name>
</gene>
<protein>
    <recommendedName>
        <fullName evidence="3">DUF5723 domain-containing protein</fullName>
    </recommendedName>
</protein>
<comment type="caution">
    <text evidence="1">The sequence shown here is derived from an EMBL/GenBank/DDBJ whole genome shotgun (WGS) entry which is preliminary data.</text>
</comment>
<accession>A0A4Q0P3M4</accession>
<sequence>MKNKFYINVQSSLSLVSKDKERTNRITNTLTLAPRLETKWFSVYSPIRVQQYDGFAWGFGLRAGPLTVGSASAITNLISSNSKAADVYLGLKIPIYQ</sequence>